<evidence type="ECO:0000313" key="3">
    <source>
        <dbReference type="Proteomes" id="UP000028302"/>
    </source>
</evidence>
<dbReference type="GO" id="GO:0015074">
    <property type="term" value="P:DNA integration"/>
    <property type="evidence" value="ECO:0007669"/>
    <property type="project" value="InterPro"/>
</dbReference>
<dbReference type="InterPro" id="IPR053392">
    <property type="entry name" value="Transposase_IS30-like"/>
</dbReference>
<accession>A0A084IH82</accession>
<dbReference type="GO" id="GO:0032196">
    <property type="term" value="P:transposition"/>
    <property type="evidence" value="ECO:0007669"/>
    <property type="project" value="TreeGrafter"/>
</dbReference>
<dbReference type="InterPro" id="IPR036397">
    <property type="entry name" value="RNaseH_sf"/>
</dbReference>
<dbReference type="GO" id="GO:0004803">
    <property type="term" value="F:transposase activity"/>
    <property type="evidence" value="ECO:0007669"/>
    <property type="project" value="TreeGrafter"/>
</dbReference>
<dbReference type="RefSeq" id="WP_156962579.1">
    <property type="nucleotide sequence ID" value="NZ_APNK01000041.1"/>
</dbReference>
<dbReference type="OrthoDB" id="9803231at2"/>
<dbReference type="Proteomes" id="UP000028302">
    <property type="component" value="Unassembled WGS sequence"/>
</dbReference>
<evidence type="ECO:0000259" key="1">
    <source>
        <dbReference type="PROSITE" id="PS50994"/>
    </source>
</evidence>
<name>A0A084IH82_SALHC</name>
<comment type="caution">
    <text evidence="2">The sequence shown here is derived from an EMBL/GenBank/DDBJ whole genome shotgun (WGS) entry which is preliminary data.</text>
</comment>
<sequence length="104" mass="12077">MPRRWRHTLTYDNGSEFADFHRIGEFTGLSIYFAQPHAPWQRGCNENLNGLLRQFYRKTASLSDVTQSDLDKVVRLLNHRPRKRLGYLTPHEVLRKGLPVAVGS</sequence>
<dbReference type="eggNOG" id="COG2826">
    <property type="taxonomic scope" value="Bacteria"/>
</dbReference>
<proteinExistence type="predicted"/>
<feature type="domain" description="Integrase catalytic" evidence="1">
    <location>
        <begin position="1"/>
        <end position="98"/>
    </location>
</feature>
<dbReference type="PANTHER" id="PTHR10948:SF23">
    <property type="entry name" value="TRANSPOSASE INSI FOR INSERTION SEQUENCE ELEMENT IS30A-RELATED"/>
    <property type="match status" value="1"/>
</dbReference>
<dbReference type="SUPFAM" id="SSF53098">
    <property type="entry name" value="Ribonuclease H-like"/>
    <property type="match status" value="1"/>
</dbReference>
<dbReference type="PROSITE" id="PS50994">
    <property type="entry name" value="INTEGRASE"/>
    <property type="match status" value="1"/>
</dbReference>
<dbReference type="Gene3D" id="3.30.420.10">
    <property type="entry name" value="Ribonuclease H-like superfamily/Ribonuclease H"/>
    <property type="match status" value="1"/>
</dbReference>
<dbReference type="GO" id="GO:0005829">
    <property type="term" value="C:cytosol"/>
    <property type="evidence" value="ECO:0007669"/>
    <property type="project" value="TreeGrafter"/>
</dbReference>
<keyword evidence="3" id="KW-1185">Reference proteome</keyword>
<dbReference type="PANTHER" id="PTHR10948">
    <property type="entry name" value="TRANSPOSASE"/>
    <property type="match status" value="1"/>
</dbReference>
<dbReference type="GO" id="GO:0003676">
    <property type="term" value="F:nucleic acid binding"/>
    <property type="evidence" value="ECO:0007669"/>
    <property type="project" value="InterPro"/>
</dbReference>
<evidence type="ECO:0000313" key="2">
    <source>
        <dbReference type="EMBL" id="KEZ76066.1"/>
    </source>
</evidence>
<dbReference type="InterPro" id="IPR001584">
    <property type="entry name" value="Integrase_cat-core"/>
</dbReference>
<dbReference type="InterPro" id="IPR012337">
    <property type="entry name" value="RNaseH-like_sf"/>
</dbReference>
<protein>
    <submittedName>
        <fullName evidence="2">Integrase catalytic subunit</fullName>
    </submittedName>
</protein>
<organism evidence="2 3">
    <name type="scientific">Salinisphaera hydrothermalis (strain C41B8)</name>
    <dbReference type="NCBI Taxonomy" id="1304275"/>
    <lineage>
        <taxon>Bacteria</taxon>
        <taxon>Pseudomonadati</taxon>
        <taxon>Pseudomonadota</taxon>
        <taxon>Gammaproteobacteria</taxon>
        <taxon>Salinisphaerales</taxon>
        <taxon>Salinisphaeraceae</taxon>
        <taxon>Salinisphaera</taxon>
    </lineage>
</organism>
<dbReference type="InterPro" id="IPR051917">
    <property type="entry name" value="Transposase-Integrase"/>
</dbReference>
<gene>
    <name evidence="2" type="ORF">C41B8_16949</name>
</gene>
<dbReference type="NCBIfam" id="NF033563">
    <property type="entry name" value="transpos_IS30"/>
    <property type="match status" value="1"/>
</dbReference>
<dbReference type="AlphaFoldDB" id="A0A084IH82"/>
<dbReference type="EMBL" id="APNK01000041">
    <property type="protein sequence ID" value="KEZ76066.1"/>
    <property type="molecule type" value="Genomic_DNA"/>
</dbReference>
<reference evidence="2 3" key="1">
    <citation type="submission" date="2013-03" db="EMBL/GenBank/DDBJ databases">
        <title>Salinisphaera hydrothermalis C41B8 Genome Sequencing.</title>
        <authorList>
            <person name="Li C."/>
            <person name="Lai Q."/>
            <person name="Shao Z."/>
        </authorList>
    </citation>
    <scope>NUCLEOTIDE SEQUENCE [LARGE SCALE GENOMIC DNA]</scope>
    <source>
        <strain evidence="2 3">C41B8</strain>
    </source>
</reference>